<evidence type="ECO:0000313" key="1">
    <source>
        <dbReference type="EMBL" id="CAD7404904.1"/>
    </source>
</evidence>
<evidence type="ECO:0008006" key="2">
    <source>
        <dbReference type="Google" id="ProtNLM"/>
    </source>
</evidence>
<dbReference type="InterPro" id="IPR017437">
    <property type="entry name" value="ATP-NAD_kinase_PpnK-typ_C"/>
</dbReference>
<name>A0A7R9D0H4_TIMPO</name>
<dbReference type="InterPro" id="IPR016064">
    <property type="entry name" value="NAD/diacylglycerol_kinase_sf"/>
</dbReference>
<gene>
    <name evidence="1" type="ORF">TPSB3V08_LOCUS4722</name>
</gene>
<dbReference type="PANTHER" id="PTHR13158:SF5">
    <property type="entry name" value="NAD KINASE 2, MITOCHONDRIAL"/>
    <property type="match status" value="1"/>
</dbReference>
<sequence>MVLKLGFLVGFHHYSSSTPSLKLNRALLVSKLSRYELESLRFKDIDQTQLEKKLRNRGSDYELLIHHHEVHKSFEKSVVDVLKNKNVDIRLVPRFKLTQDDISWADVIFSLGGDGTFLMVASSVLGNSKPVVGFNSDPTRSEGHLCLPKRYSTNLEEAIYKLTHGEFKWMFRSRIRITLSGEFIDEQPVELQEELLHPDRRIYNCISAPDENRVFIGSALPESTRVLPVFALNEVFLGESLSARVSYFELSLDGGPFTKIKSSGLCVTTGTGSTSWHLSINRVDQQTVAKLAALLGNKLSPEQVPAITKSYNDSLVFSPDYLDTIDSDSDFVYESDSDITSDDDNVPDLRNPAVHNMSDSDENENPQISYTIRDNICASVWPHPKGIESRGFASQIVIRSRCFDAVLVIDGRVSFKFNDGTVAKLEIHESDSLRTVILNE</sequence>
<protein>
    <recommendedName>
        <fullName evidence="2">NAD(+) kinase</fullName>
    </recommendedName>
</protein>
<dbReference type="EMBL" id="OD002333">
    <property type="protein sequence ID" value="CAD7404904.1"/>
    <property type="molecule type" value="Genomic_DNA"/>
</dbReference>
<organism evidence="1">
    <name type="scientific">Timema poppense</name>
    <name type="common">Walking stick</name>
    <dbReference type="NCBI Taxonomy" id="170557"/>
    <lineage>
        <taxon>Eukaryota</taxon>
        <taxon>Metazoa</taxon>
        <taxon>Ecdysozoa</taxon>
        <taxon>Arthropoda</taxon>
        <taxon>Hexapoda</taxon>
        <taxon>Insecta</taxon>
        <taxon>Pterygota</taxon>
        <taxon>Neoptera</taxon>
        <taxon>Polyneoptera</taxon>
        <taxon>Phasmatodea</taxon>
        <taxon>Timematodea</taxon>
        <taxon>Timematoidea</taxon>
        <taxon>Timematidae</taxon>
        <taxon>Timema</taxon>
    </lineage>
</organism>
<dbReference type="GO" id="GO:0019674">
    <property type="term" value="P:NAD+ metabolic process"/>
    <property type="evidence" value="ECO:0007669"/>
    <property type="project" value="InterPro"/>
</dbReference>
<dbReference type="Gene3D" id="3.40.50.10330">
    <property type="entry name" value="Probable inorganic polyphosphate/atp-NAD kinase, domain 1"/>
    <property type="match status" value="1"/>
</dbReference>
<proteinExistence type="predicted"/>
<accession>A0A7R9D0H4</accession>
<dbReference type="AlphaFoldDB" id="A0A7R9D0H4"/>
<reference evidence="1" key="1">
    <citation type="submission" date="2020-11" db="EMBL/GenBank/DDBJ databases">
        <authorList>
            <person name="Tran Van P."/>
        </authorList>
    </citation>
    <scope>NUCLEOTIDE SEQUENCE</scope>
</reference>
<dbReference type="GO" id="GO:0005739">
    <property type="term" value="C:mitochondrion"/>
    <property type="evidence" value="ECO:0007669"/>
    <property type="project" value="TreeGrafter"/>
</dbReference>
<dbReference type="PANTHER" id="PTHR13158">
    <property type="match status" value="1"/>
</dbReference>
<dbReference type="GO" id="GO:0003951">
    <property type="term" value="F:NAD+ kinase activity"/>
    <property type="evidence" value="ECO:0007669"/>
    <property type="project" value="InterPro"/>
</dbReference>
<dbReference type="InterPro" id="IPR017438">
    <property type="entry name" value="ATP-NAD_kinase_N"/>
</dbReference>
<dbReference type="Gene3D" id="2.60.200.30">
    <property type="entry name" value="Probable inorganic polyphosphate/atp-NAD kinase, domain 2"/>
    <property type="match status" value="1"/>
</dbReference>
<dbReference type="SUPFAM" id="SSF111331">
    <property type="entry name" value="NAD kinase/diacylglycerol kinase-like"/>
    <property type="match status" value="1"/>
</dbReference>